<reference evidence="2 3" key="2">
    <citation type="submission" date="2008-10" db="EMBL/GenBank/DDBJ databases">
        <authorList>
            <person name="Fulton L."/>
            <person name="Clifton S."/>
            <person name="Fulton B."/>
            <person name="Xu J."/>
            <person name="Minx P."/>
            <person name="Pepin K.H."/>
            <person name="Johnson M."/>
            <person name="Bhonagiri V."/>
            <person name="Nash W.E."/>
            <person name="Mardis E.R."/>
            <person name="Wilson R.K."/>
        </authorList>
    </citation>
    <scope>NUCLEOTIDE SEQUENCE [LARGE SCALE GENOMIC DNA]</scope>
    <source>
        <strain evidence="2 3">ATCC 29098</strain>
    </source>
</reference>
<evidence type="ECO:0000313" key="3">
    <source>
        <dbReference type="Proteomes" id="UP000003676"/>
    </source>
</evidence>
<accession>B6WVS2</accession>
<feature type="region of interest" description="Disordered" evidence="1">
    <location>
        <begin position="45"/>
        <end position="65"/>
    </location>
</feature>
<evidence type="ECO:0000256" key="1">
    <source>
        <dbReference type="SAM" id="MobiDB-lite"/>
    </source>
</evidence>
<organism evidence="2 3">
    <name type="scientific">Desulfovibrio piger ATCC 29098</name>
    <dbReference type="NCBI Taxonomy" id="411464"/>
    <lineage>
        <taxon>Bacteria</taxon>
        <taxon>Pseudomonadati</taxon>
        <taxon>Thermodesulfobacteriota</taxon>
        <taxon>Desulfovibrionia</taxon>
        <taxon>Desulfovibrionales</taxon>
        <taxon>Desulfovibrionaceae</taxon>
        <taxon>Desulfovibrio</taxon>
    </lineage>
</organism>
<protein>
    <submittedName>
        <fullName evidence="2">Uncharacterized protein</fullName>
    </submittedName>
</protein>
<dbReference type="AlphaFoldDB" id="B6WVS2"/>
<reference evidence="2 3" key="1">
    <citation type="submission" date="2008-10" db="EMBL/GenBank/DDBJ databases">
        <title>Draft genome sequence of Desulvovibrio piger (ATCC 29098).</title>
        <authorList>
            <person name="Sudarsanam P."/>
            <person name="Ley R."/>
            <person name="Guruge J."/>
            <person name="Turnbaugh P.J."/>
            <person name="Mahowald M."/>
            <person name="Liep D."/>
            <person name="Gordon J."/>
        </authorList>
    </citation>
    <scope>NUCLEOTIDE SEQUENCE [LARGE SCALE GENOMIC DNA]</scope>
    <source>
        <strain evidence="2 3">ATCC 29098</strain>
    </source>
</reference>
<dbReference type="EMBL" id="ABXU01000065">
    <property type="protein sequence ID" value="EEB32978.1"/>
    <property type="molecule type" value="Genomic_DNA"/>
</dbReference>
<sequence length="65" mass="7130">MEKGFLLPPHAPPYPSKNFYYGPEWPNEQQERLSLRGEALFGLGNVKMPSASGDGGKATFSSRTS</sequence>
<name>B6WVS2_9BACT</name>
<gene>
    <name evidence="2" type="ORF">DESPIG_02190</name>
</gene>
<evidence type="ECO:0000313" key="2">
    <source>
        <dbReference type="EMBL" id="EEB32978.1"/>
    </source>
</evidence>
<comment type="caution">
    <text evidence="2">The sequence shown here is derived from an EMBL/GenBank/DDBJ whole genome shotgun (WGS) entry which is preliminary data.</text>
</comment>
<proteinExistence type="predicted"/>
<dbReference type="Proteomes" id="UP000003676">
    <property type="component" value="Unassembled WGS sequence"/>
</dbReference>
<dbReference type="HOGENOM" id="CLU_2842671_0_0_7"/>